<dbReference type="Proteomes" id="UP000698800">
    <property type="component" value="Unassembled WGS sequence"/>
</dbReference>
<protein>
    <submittedName>
        <fullName evidence="1">Uncharacterized protein</fullName>
    </submittedName>
</protein>
<keyword evidence="2" id="KW-1185">Reference proteome</keyword>
<dbReference type="EMBL" id="JAGHQL010000080">
    <property type="protein sequence ID" value="KAH0541388.1"/>
    <property type="molecule type" value="Genomic_DNA"/>
</dbReference>
<evidence type="ECO:0000313" key="2">
    <source>
        <dbReference type="Proteomes" id="UP000698800"/>
    </source>
</evidence>
<dbReference type="AlphaFoldDB" id="A0A9P8L2T1"/>
<reference evidence="1" key="1">
    <citation type="submission" date="2021-03" db="EMBL/GenBank/DDBJ databases">
        <title>Comparative genomics and phylogenomic investigation of the class Geoglossomycetes provide insights into ecological specialization and systematics.</title>
        <authorList>
            <person name="Melie T."/>
            <person name="Pirro S."/>
            <person name="Miller A.N."/>
            <person name="Quandt A."/>
        </authorList>
    </citation>
    <scope>NUCLEOTIDE SEQUENCE</scope>
    <source>
        <strain evidence="1">GBOQ0MN5Z8</strain>
    </source>
</reference>
<dbReference type="OrthoDB" id="2103397at2759"/>
<name>A0A9P8L2T1_9PEZI</name>
<accession>A0A9P8L2T1</accession>
<comment type="caution">
    <text evidence="1">The sequence shown here is derived from an EMBL/GenBank/DDBJ whole genome shotgun (WGS) entry which is preliminary data.</text>
</comment>
<sequence>MSTRESKRIQFSVGERVWEEAQGHLQSVIDSLPSDCEPLRKLLQQMEKARPKPAEKVYQASGLTLEQAKALLSIEYDNDSPQYVWDLHEELAVKEDELGSSWAFNAINQIKNSRYYKYHGDESLLRSAVDILLCGRLEHLADDGTNHHLKVAAEVEVHTKARQPDAVELSGIIMTATIRGRADWMLGYALTKKNLDGMLVVVEAKRDAATSKAIPQMMSYLAGVQDARAETGEQNHQVFGIMTDSSEFRFAFLNENRQMFLSNTLFWRTHATKIVAFLDYILQKAIESSPHTMPVKKGNHQLLNYPRHLPNSFSFGETEGLTASLADLDLAAVDVGDDSTVTVAIDILDDPMGS</sequence>
<gene>
    <name evidence="1" type="ORF">FGG08_004152</name>
</gene>
<organism evidence="1 2">
    <name type="scientific">Glutinoglossum americanum</name>
    <dbReference type="NCBI Taxonomy" id="1670608"/>
    <lineage>
        <taxon>Eukaryota</taxon>
        <taxon>Fungi</taxon>
        <taxon>Dikarya</taxon>
        <taxon>Ascomycota</taxon>
        <taxon>Pezizomycotina</taxon>
        <taxon>Geoglossomycetes</taxon>
        <taxon>Geoglossales</taxon>
        <taxon>Geoglossaceae</taxon>
        <taxon>Glutinoglossum</taxon>
    </lineage>
</organism>
<proteinExistence type="predicted"/>
<evidence type="ECO:0000313" key="1">
    <source>
        <dbReference type="EMBL" id="KAH0541388.1"/>
    </source>
</evidence>